<keyword evidence="3" id="KW-1185">Reference proteome</keyword>
<dbReference type="Proteomes" id="UP000639643">
    <property type="component" value="Unassembled WGS sequence"/>
</dbReference>
<keyword evidence="1" id="KW-0472">Membrane</keyword>
<keyword evidence="1" id="KW-1133">Transmembrane helix</keyword>
<name>A0A8H6IY01_9PEZI</name>
<dbReference type="Gene3D" id="3.40.50.150">
    <property type="entry name" value="Vaccinia Virus protein VP39"/>
    <property type="match status" value="1"/>
</dbReference>
<evidence type="ECO:0000313" key="2">
    <source>
        <dbReference type="EMBL" id="KAF6802885.1"/>
    </source>
</evidence>
<dbReference type="InterPro" id="IPR029063">
    <property type="entry name" value="SAM-dependent_MTases_sf"/>
</dbReference>
<organism evidence="2 3">
    <name type="scientific">Colletotrichum musicola</name>
    <dbReference type="NCBI Taxonomy" id="2175873"/>
    <lineage>
        <taxon>Eukaryota</taxon>
        <taxon>Fungi</taxon>
        <taxon>Dikarya</taxon>
        <taxon>Ascomycota</taxon>
        <taxon>Pezizomycotina</taxon>
        <taxon>Sordariomycetes</taxon>
        <taxon>Hypocreomycetidae</taxon>
        <taxon>Glomerellales</taxon>
        <taxon>Glomerellaceae</taxon>
        <taxon>Colletotrichum</taxon>
        <taxon>Colletotrichum orchidearum species complex</taxon>
    </lineage>
</organism>
<reference evidence="2" key="1">
    <citation type="journal article" date="2020" name="Phytopathology">
        <title>Genome Sequence Resources of Colletotrichum truncatum, C. plurivorum, C. musicola, and C. sojae: Four Species Pathogenic to Soybean (Glycine max).</title>
        <authorList>
            <person name="Rogerio F."/>
            <person name="Boufleur T.R."/>
            <person name="Ciampi-Guillardi M."/>
            <person name="Sukno S.A."/>
            <person name="Thon M.R."/>
            <person name="Massola Junior N.S."/>
            <person name="Baroncelli R."/>
        </authorList>
    </citation>
    <scope>NUCLEOTIDE SEQUENCE</scope>
    <source>
        <strain evidence="2">LFN0074</strain>
    </source>
</reference>
<dbReference type="AlphaFoldDB" id="A0A8H6IY01"/>
<gene>
    <name evidence="2" type="ORF">CMUS01_15241</name>
</gene>
<sequence>MIQAPISNISTNRRYLSIFFIVATILLLLATVHISREGVPEVIKSSPAWKYASNGGASDAPAQAPKPGHYYSGKQDNRPLFAELAANSGTDKVTDHNYAVLYDKYLPAFRDTDVKMLEIGLGCGMRYGPGASYETWIKYFPQVEMNLIEFDGTCATDWGSKHPKANVFIGDQSNAPFLHEVGREVTADRLVDILVDDGGHTMAQQRTSLVELWQYVRPGGIYIVEDLHTSYLSGWGGDPTKTDHGLARQTTMQFIYELLDDIMSQPAYNYHFEDIPAAKYAFSSEISSIDCMEAMCVLTKKEIGAR</sequence>
<comment type="caution">
    <text evidence="2">The sequence shown here is derived from an EMBL/GenBank/DDBJ whole genome shotgun (WGS) entry which is preliminary data.</text>
</comment>
<protein>
    <submittedName>
        <fullName evidence="2">Hard-surface induced protein</fullName>
    </submittedName>
</protein>
<dbReference type="SUPFAM" id="SSF53335">
    <property type="entry name" value="S-adenosyl-L-methionine-dependent methyltransferases"/>
    <property type="match status" value="1"/>
</dbReference>
<evidence type="ECO:0000256" key="1">
    <source>
        <dbReference type="SAM" id="Phobius"/>
    </source>
</evidence>
<dbReference type="EMBL" id="WIGM01001236">
    <property type="protein sequence ID" value="KAF6802885.1"/>
    <property type="molecule type" value="Genomic_DNA"/>
</dbReference>
<feature type="transmembrane region" description="Helical" evidence="1">
    <location>
        <begin position="15"/>
        <end position="34"/>
    </location>
</feature>
<evidence type="ECO:0000313" key="3">
    <source>
        <dbReference type="Proteomes" id="UP000639643"/>
    </source>
</evidence>
<proteinExistence type="predicted"/>
<dbReference type="OrthoDB" id="407477at2759"/>
<keyword evidence="1" id="KW-0812">Transmembrane</keyword>
<accession>A0A8H6IY01</accession>